<reference evidence="9" key="1">
    <citation type="submission" date="2019-09" db="EMBL/GenBank/DDBJ databases">
        <title>Draft genome information of white flower Hibiscus syriacus.</title>
        <authorList>
            <person name="Kim Y.-M."/>
        </authorList>
    </citation>
    <scope>NUCLEOTIDE SEQUENCE [LARGE SCALE GENOMIC DNA]</scope>
    <source>
        <strain evidence="9">YM2019G1</strain>
    </source>
</reference>
<feature type="compositionally biased region" description="Low complexity" evidence="7">
    <location>
        <begin position="354"/>
        <end position="364"/>
    </location>
</feature>
<dbReference type="GO" id="GO:0045892">
    <property type="term" value="P:negative regulation of DNA-templated transcription"/>
    <property type="evidence" value="ECO:0007669"/>
    <property type="project" value="UniProtKB-UniRule"/>
</dbReference>
<dbReference type="PANTHER" id="PTHR33057">
    <property type="entry name" value="TRANSCRIPTION REPRESSOR OFP7-RELATED"/>
    <property type="match status" value="1"/>
</dbReference>
<gene>
    <name evidence="9" type="ORF">F3Y22_tig00113124pilonHSYRG00021</name>
</gene>
<protein>
    <recommendedName>
        <fullName evidence="6">Transcription repressor</fullName>
    </recommendedName>
    <alternativeName>
        <fullName evidence="6">Ovate family protein</fullName>
    </alternativeName>
</protein>
<dbReference type="InterPro" id="IPR038933">
    <property type="entry name" value="Ovate"/>
</dbReference>
<keyword evidence="3 6" id="KW-0805">Transcription regulation</keyword>
<comment type="subcellular location">
    <subcellularLocation>
        <location evidence="1 6">Nucleus</location>
    </subcellularLocation>
</comment>
<accession>A0A6A2X2M4</accession>
<dbReference type="PROSITE" id="PS51754">
    <property type="entry name" value="OVATE"/>
    <property type="match status" value="1"/>
</dbReference>
<evidence type="ECO:0000313" key="10">
    <source>
        <dbReference type="Proteomes" id="UP000436088"/>
    </source>
</evidence>
<evidence type="ECO:0000256" key="2">
    <source>
        <dbReference type="ARBA" id="ARBA00022491"/>
    </source>
</evidence>
<dbReference type="PANTHER" id="PTHR33057:SF151">
    <property type="entry name" value="TRANSCRIPTION REPRESSOR OFP1"/>
    <property type="match status" value="1"/>
</dbReference>
<proteinExistence type="predicted"/>
<evidence type="ECO:0000256" key="3">
    <source>
        <dbReference type="ARBA" id="ARBA00023015"/>
    </source>
</evidence>
<dbReference type="Pfam" id="PF04844">
    <property type="entry name" value="Ovate"/>
    <property type="match status" value="1"/>
</dbReference>
<organism evidence="9 10">
    <name type="scientific">Hibiscus syriacus</name>
    <name type="common">Rose of Sharon</name>
    <dbReference type="NCBI Taxonomy" id="106335"/>
    <lineage>
        <taxon>Eukaryota</taxon>
        <taxon>Viridiplantae</taxon>
        <taxon>Streptophyta</taxon>
        <taxon>Embryophyta</taxon>
        <taxon>Tracheophyta</taxon>
        <taxon>Spermatophyta</taxon>
        <taxon>Magnoliopsida</taxon>
        <taxon>eudicotyledons</taxon>
        <taxon>Gunneridae</taxon>
        <taxon>Pentapetalae</taxon>
        <taxon>rosids</taxon>
        <taxon>malvids</taxon>
        <taxon>Malvales</taxon>
        <taxon>Malvaceae</taxon>
        <taxon>Malvoideae</taxon>
        <taxon>Hibiscus</taxon>
    </lineage>
</organism>
<feature type="domain" description="OVATE" evidence="8">
    <location>
        <begin position="241"/>
        <end position="300"/>
    </location>
</feature>
<sequence length="438" mass="49382">MGNYRFRFSDMMLNARFYKLKDMGKPKTMSILRTNNARFRKESSRKHVSSSVSSGCLYRATLWTKPDSPPQYSASSSSDGVSQPQEFRSDCVIMTQSFDNMVSLSHSSSCKAMDSELKDIVVVDDGSNKKFNKLEEFDNFSEFQLPRIITKPVEFNYNKEQNIEPTNHRRSSAKFEEKNVRSSYLVNKKTCPGRRFCVNSPGLRLRINSPKIGSRRLQGHSQKSVSWSPISSWKSLSGSFAVKSSFNPQRDFRESMVEMIRENNIRASKDLEDLLACYLLCCTGTIEDGRFKYPKRPRDVQPPPCAPCLLLFSTTAKIFSGCRSSHHRPTRAKKKELLLEDVVGGTIGSSTAQPGIGSPLSSSSKGKRSEIDRDENGLGREHHLADVVQRRIPEDALSRHYDDLDATCGRRIPGDAPSIKCHKCSHPFFSNYPSSSPI</sequence>
<dbReference type="GO" id="GO:0005634">
    <property type="term" value="C:nucleus"/>
    <property type="evidence" value="ECO:0007669"/>
    <property type="project" value="UniProtKB-SubCell"/>
</dbReference>
<dbReference type="InterPro" id="IPR006458">
    <property type="entry name" value="Ovate_C"/>
</dbReference>
<evidence type="ECO:0000256" key="1">
    <source>
        <dbReference type="ARBA" id="ARBA00004123"/>
    </source>
</evidence>
<dbReference type="GO" id="GO:0051213">
    <property type="term" value="F:dioxygenase activity"/>
    <property type="evidence" value="ECO:0007669"/>
    <property type="project" value="UniProtKB-KW"/>
</dbReference>
<dbReference type="AlphaFoldDB" id="A0A6A2X2M4"/>
<evidence type="ECO:0000313" key="9">
    <source>
        <dbReference type="EMBL" id="KAE8662770.1"/>
    </source>
</evidence>
<feature type="compositionally biased region" description="Basic and acidic residues" evidence="7">
    <location>
        <begin position="367"/>
        <end position="383"/>
    </location>
</feature>
<dbReference type="Pfam" id="PF13724">
    <property type="entry name" value="DNA_binding_2"/>
    <property type="match status" value="1"/>
</dbReference>
<comment type="caution">
    <text evidence="9">The sequence shown here is derived from an EMBL/GenBank/DDBJ whole genome shotgun (WGS) entry which is preliminary data.</text>
</comment>
<keyword evidence="5 6" id="KW-0539">Nucleus</keyword>
<dbReference type="EMBL" id="VEPZ02001693">
    <property type="protein sequence ID" value="KAE8662770.1"/>
    <property type="molecule type" value="Genomic_DNA"/>
</dbReference>
<keyword evidence="10" id="KW-1185">Reference proteome</keyword>
<keyword evidence="2 6" id="KW-0678">Repressor</keyword>
<evidence type="ECO:0000256" key="7">
    <source>
        <dbReference type="SAM" id="MobiDB-lite"/>
    </source>
</evidence>
<comment type="function">
    <text evidence="6">Transcriptional repressor that regulates multiple aspects of plant growth and development.</text>
</comment>
<dbReference type="GO" id="GO:0003677">
    <property type="term" value="F:DNA binding"/>
    <property type="evidence" value="ECO:0007669"/>
    <property type="project" value="InterPro"/>
</dbReference>
<name>A0A6A2X2M4_HIBSY</name>
<keyword evidence="4 6" id="KW-0804">Transcription</keyword>
<evidence type="ECO:0000256" key="6">
    <source>
        <dbReference type="RuleBase" id="RU367028"/>
    </source>
</evidence>
<feature type="region of interest" description="Disordered" evidence="7">
    <location>
        <begin position="348"/>
        <end position="383"/>
    </location>
</feature>
<dbReference type="InterPro" id="IPR025830">
    <property type="entry name" value="DNA_bnd_dom_ovate"/>
</dbReference>
<evidence type="ECO:0000259" key="8">
    <source>
        <dbReference type="PROSITE" id="PS51754"/>
    </source>
</evidence>
<evidence type="ECO:0000256" key="5">
    <source>
        <dbReference type="ARBA" id="ARBA00023242"/>
    </source>
</evidence>
<dbReference type="Proteomes" id="UP000436088">
    <property type="component" value="Unassembled WGS sequence"/>
</dbReference>
<evidence type="ECO:0000256" key="4">
    <source>
        <dbReference type="ARBA" id="ARBA00023163"/>
    </source>
</evidence>